<sequence>MGRPLRGERGTARPAEGSGGGGRAGAESSGAERASGFLQPPPAAPMASPPPPQPALLLLLQLAAWATTLAPCAALPPGANGSAPAPTVLTVAMVLPKDNPNYPWALPRVGPAVDLALEALEPALRAAGLVVQKVVATSELNGACSESVAPLKAVDLKLYHNPDVLLGPGCVYPAAAVGRFASHWSLPLLTAGAVATDFSRKQEHYSTMVRVGPSAPKLGAFVAHLHGHFNWSSRAALLYVDRKTDDRPFYFTIEGVYEELRRASLIVGYHIYAPRDNGSAAGDEAGGPDAAVQFIRANGRGRPLCQPRGRLGRAQVLLPEARTFLRRGSGPRAEGLRRGRGRERGGAGQPTAGRRQLFPARRRPAPEALIDPSACCSCAPPSWRRLPLELLCHWGGQESGGDGPMEDPDAAATAACLLDRPRLSGRRPGRARPPADLEVSPEAEAPDLVAVGSVALQSGEAPGGARVIMLPKGWRRRAGRRGWWPRGGGEASDCPISVVFHQK</sequence>
<evidence type="ECO:0000256" key="3">
    <source>
        <dbReference type="ARBA" id="ARBA00022729"/>
    </source>
</evidence>
<feature type="compositionally biased region" description="Pro residues" evidence="8">
    <location>
        <begin position="39"/>
        <end position="50"/>
    </location>
</feature>
<feature type="compositionally biased region" description="Basic and acidic residues" evidence="8">
    <location>
        <begin position="1"/>
        <end position="11"/>
    </location>
</feature>
<dbReference type="InterPro" id="IPR052612">
    <property type="entry name" value="ANP_Clearance_Receptor"/>
</dbReference>
<feature type="region of interest" description="Disordered" evidence="8">
    <location>
        <begin position="1"/>
        <end position="50"/>
    </location>
</feature>
<keyword evidence="11" id="KW-1185">Reference proteome</keyword>
<dbReference type="Proteomes" id="UP001474421">
    <property type="component" value="Unassembled WGS sequence"/>
</dbReference>
<evidence type="ECO:0000256" key="4">
    <source>
        <dbReference type="ARBA" id="ARBA00022989"/>
    </source>
</evidence>
<name>A0AAW1C4R0_CROAD</name>
<keyword evidence="4" id="KW-1133">Transmembrane helix</keyword>
<keyword evidence="7" id="KW-0325">Glycoprotein</keyword>
<evidence type="ECO:0000256" key="5">
    <source>
        <dbReference type="ARBA" id="ARBA00023136"/>
    </source>
</evidence>
<dbReference type="InterPro" id="IPR028082">
    <property type="entry name" value="Peripla_BP_I"/>
</dbReference>
<evidence type="ECO:0000256" key="1">
    <source>
        <dbReference type="ARBA" id="ARBA00004479"/>
    </source>
</evidence>
<dbReference type="PANTHER" id="PTHR44755:SF5">
    <property type="entry name" value="GUANYLATE CYCLASE"/>
    <property type="match status" value="1"/>
</dbReference>
<evidence type="ECO:0000259" key="9">
    <source>
        <dbReference type="Pfam" id="PF01094"/>
    </source>
</evidence>
<evidence type="ECO:0000313" key="11">
    <source>
        <dbReference type="Proteomes" id="UP001474421"/>
    </source>
</evidence>
<gene>
    <name evidence="10" type="ORF">NXF25_007464</name>
</gene>
<keyword evidence="3" id="KW-0732">Signal</keyword>
<evidence type="ECO:0000256" key="8">
    <source>
        <dbReference type="SAM" id="MobiDB-lite"/>
    </source>
</evidence>
<dbReference type="Pfam" id="PF01094">
    <property type="entry name" value="ANF_receptor"/>
    <property type="match status" value="1"/>
</dbReference>
<evidence type="ECO:0000256" key="2">
    <source>
        <dbReference type="ARBA" id="ARBA00022692"/>
    </source>
</evidence>
<proteinExistence type="predicted"/>
<dbReference type="GO" id="GO:0016941">
    <property type="term" value="F:natriuretic peptide receptor activity"/>
    <property type="evidence" value="ECO:0007669"/>
    <property type="project" value="TreeGrafter"/>
</dbReference>
<keyword evidence="5" id="KW-0472">Membrane</keyword>
<feature type="compositionally biased region" description="Basic and acidic residues" evidence="8">
    <location>
        <begin position="334"/>
        <end position="345"/>
    </location>
</feature>
<dbReference type="GO" id="GO:0017046">
    <property type="term" value="F:peptide hormone binding"/>
    <property type="evidence" value="ECO:0007669"/>
    <property type="project" value="TreeGrafter"/>
</dbReference>
<accession>A0AAW1C4R0</accession>
<evidence type="ECO:0000256" key="6">
    <source>
        <dbReference type="ARBA" id="ARBA00023170"/>
    </source>
</evidence>
<dbReference type="PROSITE" id="PS00458">
    <property type="entry name" value="ANF_RECEPTORS"/>
    <property type="match status" value="1"/>
</dbReference>
<evidence type="ECO:0000256" key="7">
    <source>
        <dbReference type="ARBA" id="ARBA00023180"/>
    </source>
</evidence>
<dbReference type="GO" id="GO:0007165">
    <property type="term" value="P:signal transduction"/>
    <property type="evidence" value="ECO:0007669"/>
    <property type="project" value="TreeGrafter"/>
</dbReference>
<reference evidence="10 11" key="1">
    <citation type="journal article" date="2024" name="Proc. Natl. Acad. Sci. U.S.A.">
        <title>The genetic regulatory architecture and epigenomic basis for age-related changes in rattlesnake venom.</title>
        <authorList>
            <person name="Hogan M.P."/>
            <person name="Holding M.L."/>
            <person name="Nystrom G.S."/>
            <person name="Colston T.J."/>
            <person name="Bartlett D.A."/>
            <person name="Mason A.J."/>
            <person name="Ellsworth S.A."/>
            <person name="Rautsaw R.M."/>
            <person name="Lawrence K.C."/>
            <person name="Strickland J.L."/>
            <person name="He B."/>
            <person name="Fraser P."/>
            <person name="Margres M.J."/>
            <person name="Gilbert D.M."/>
            <person name="Gibbs H.L."/>
            <person name="Parkinson C.L."/>
            <person name="Rokyta D.R."/>
        </authorList>
    </citation>
    <scope>NUCLEOTIDE SEQUENCE [LARGE SCALE GENOMIC DNA]</scope>
    <source>
        <strain evidence="10">DRR0105</strain>
    </source>
</reference>
<evidence type="ECO:0000313" key="10">
    <source>
        <dbReference type="EMBL" id="KAK9408690.1"/>
    </source>
</evidence>
<dbReference type="GO" id="GO:0016020">
    <property type="term" value="C:membrane"/>
    <property type="evidence" value="ECO:0007669"/>
    <property type="project" value="UniProtKB-SubCell"/>
</dbReference>
<dbReference type="InterPro" id="IPR001170">
    <property type="entry name" value="ANPR/GUC"/>
</dbReference>
<dbReference type="EMBL" id="JAOTOJ010000002">
    <property type="protein sequence ID" value="KAK9408690.1"/>
    <property type="molecule type" value="Genomic_DNA"/>
</dbReference>
<feature type="compositionally biased region" description="Low complexity" evidence="8">
    <location>
        <begin position="25"/>
        <end position="38"/>
    </location>
</feature>
<protein>
    <submittedName>
        <fullName evidence="10">Atrial natriuretic peptide receptor 2-like</fullName>
    </submittedName>
</protein>
<keyword evidence="6 10" id="KW-0675">Receptor</keyword>
<keyword evidence="2" id="KW-0812">Transmembrane</keyword>
<comment type="subcellular location">
    <subcellularLocation>
        <location evidence="1">Membrane</location>
        <topology evidence="1">Single-pass type I membrane protein</topology>
    </subcellularLocation>
</comment>
<organism evidence="10 11">
    <name type="scientific">Crotalus adamanteus</name>
    <name type="common">Eastern diamondback rattlesnake</name>
    <dbReference type="NCBI Taxonomy" id="8729"/>
    <lineage>
        <taxon>Eukaryota</taxon>
        <taxon>Metazoa</taxon>
        <taxon>Chordata</taxon>
        <taxon>Craniata</taxon>
        <taxon>Vertebrata</taxon>
        <taxon>Euteleostomi</taxon>
        <taxon>Lepidosauria</taxon>
        <taxon>Squamata</taxon>
        <taxon>Bifurcata</taxon>
        <taxon>Unidentata</taxon>
        <taxon>Episquamata</taxon>
        <taxon>Toxicofera</taxon>
        <taxon>Serpentes</taxon>
        <taxon>Colubroidea</taxon>
        <taxon>Viperidae</taxon>
        <taxon>Crotalinae</taxon>
        <taxon>Crotalus</taxon>
    </lineage>
</organism>
<dbReference type="AlphaFoldDB" id="A0AAW1C4R0"/>
<dbReference type="InterPro" id="IPR001828">
    <property type="entry name" value="ANF_lig-bd_rcpt"/>
</dbReference>
<feature type="region of interest" description="Disordered" evidence="8">
    <location>
        <begin position="328"/>
        <end position="360"/>
    </location>
</feature>
<comment type="caution">
    <text evidence="10">The sequence shown here is derived from an EMBL/GenBank/DDBJ whole genome shotgun (WGS) entry which is preliminary data.</text>
</comment>
<dbReference type="Gene3D" id="3.40.50.2300">
    <property type="match status" value="1"/>
</dbReference>
<dbReference type="SUPFAM" id="SSF53822">
    <property type="entry name" value="Periplasmic binding protein-like I"/>
    <property type="match status" value="1"/>
</dbReference>
<feature type="domain" description="Receptor ligand binding region" evidence="9">
    <location>
        <begin position="110"/>
        <end position="244"/>
    </location>
</feature>
<dbReference type="PANTHER" id="PTHR44755">
    <property type="entry name" value="NATRIURETIC PEPTIDE RECEPTOR 3-RELATED"/>
    <property type="match status" value="1"/>
</dbReference>